<proteinExistence type="predicted"/>
<keyword evidence="1" id="KW-0812">Transmembrane</keyword>
<evidence type="ECO:0000256" key="1">
    <source>
        <dbReference type="SAM" id="Phobius"/>
    </source>
</evidence>
<dbReference type="AlphaFoldDB" id="A0A165IS25"/>
<gene>
    <name evidence="2" type="ORF">L228DRAFT_244107</name>
</gene>
<dbReference type="Proteomes" id="UP000076632">
    <property type="component" value="Unassembled WGS sequence"/>
</dbReference>
<protein>
    <submittedName>
        <fullName evidence="2">Uncharacterized protein</fullName>
    </submittedName>
</protein>
<reference evidence="2 3" key="1">
    <citation type="journal article" date="2016" name="Fungal Biol.">
        <title>The genome of Xylona heveae provides a window into fungal endophytism.</title>
        <authorList>
            <person name="Gazis R."/>
            <person name="Kuo A."/>
            <person name="Riley R."/>
            <person name="LaButti K."/>
            <person name="Lipzen A."/>
            <person name="Lin J."/>
            <person name="Amirebrahimi M."/>
            <person name="Hesse C.N."/>
            <person name="Spatafora J.W."/>
            <person name="Henrissat B."/>
            <person name="Hainaut M."/>
            <person name="Grigoriev I.V."/>
            <person name="Hibbett D.S."/>
        </authorList>
    </citation>
    <scope>NUCLEOTIDE SEQUENCE [LARGE SCALE GENOMIC DNA]</scope>
    <source>
        <strain evidence="2 3">TC161</strain>
    </source>
</reference>
<keyword evidence="1" id="KW-0472">Membrane</keyword>
<dbReference type="OrthoDB" id="5421021at2759"/>
<evidence type="ECO:0000313" key="2">
    <source>
        <dbReference type="EMBL" id="KZF25303.1"/>
    </source>
</evidence>
<keyword evidence="3" id="KW-1185">Reference proteome</keyword>
<dbReference type="EMBL" id="KV407455">
    <property type="protein sequence ID" value="KZF25303.1"/>
    <property type="molecule type" value="Genomic_DNA"/>
</dbReference>
<keyword evidence="1" id="KW-1133">Transmembrane helix</keyword>
<evidence type="ECO:0000313" key="3">
    <source>
        <dbReference type="Proteomes" id="UP000076632"/>
    </source>
</evidence>
<sequence length="751" mass="82287">MATNGNSNSLSTQFDVGNLSLKSLSAVQDLLAIISADNVTPVALTQMEAIGSLFLISGPYAAKTPDCLQRCSSVRLDRLSLAVGWRKNDAASLMANTAGGQAAALLCLGIFSIFYSSGGLVLLLLSRKLLPATSVLASPKQLDQAGSLLKEKMSCLGFGNLLASQVHRIFQAYELLKKPAPVDLLEIISNDAIAEVLSSISQALRSEETIVRLKGTKCMGYIAGLVAMMFPEESLITVERRVILEGPRKSVIVDITTDHPNQPLCISFETILGRPGRLQGIELPFRNHFFFLPDSCENMSFHWRGWLSATLQLNLCQIGVSCGTELLKAIGQLLLTFPALSNSTGELFQKKFDFGHPFPGSPFNPLMSLLGQFPEDLMLKRCNEILNISLVKTEYKDPDDAFSALINTALQAATVSHVKCVCTHDCALYCDLIEVWAYMKSGADREEEEAFIDCPIGYFWYTLGRCVNAGLYSLFIDARDNACVSQCDILSAAPSDFAPATSFLVATSKRVPGHPLYRSGRTAPEDYGSSQLILASQRNGSILFPSTLYSLELCVPTTRPLWILADGYIISNGHLYRSMLAEMTLNRASKERLLKKREVIVPSSVDVPQSVLVTSLEFPDYLRLCVTARISGEDVPLNVYNAIDASLRVRRSLPCRHDPNTPLVVSDMPGRVFTLPVHGIAIGDRRRRPYLVIMQTKGDPTAQLFACIKAYNTMILHRCCLSCATKQLGFSDELSKGRTSSKGGRYMIIVS</sequence>
<feature type="transmembrane region" description="Helical" evidence="1">
    <location>
        <begin position="102"/>
        <end position="125"/>
    </location>
</feature>
<dbReference type="OMA" id="CASFMAN"/>
<dbReference type="GeneID" id="28896978"/>
<name>A0A165IS25_XYLHT</name>
<organism evidence="2 3">
    <name type="scientific">Xylona heveae (strain CBS 132557 / TC161)</name>
    <dbReference type="NCBI Taxonomy" id="1328760"/>
    <lineage>
        <taxon>Eukaryota</taxon>
        <taxon>Fungi</taxon>
        <taxon>Dikarya</taxon>
        <taxon>Ascomycota</taxon>
        <taxon>Pezizomycotina</taxon>
        <taxon>Xylonomycetes</taxon>
        <taxon>Xylonales</taxon>
        <taxon>Xylonaceae</taxon>
        <taxon>Xylona</taxon>
    </lineage>
</organism>
<dbReference type="InParanoid" id="A0A165IS25"/>
<dbReference type="RefSeq" id="XP_018190858.1">
    <property type="nucleotide sequence ID" value="XM_018331841.1"/>
</dbReference>
<accession>A0A165IS25</accession>